<dbReference type="InterPro" id="IPR050807">
    <property type="entry name" value="TransReg_Diox_bact_type"/>
</dbReference>
<keyword evidence="1" id="KW-0238">DNA-binding</keyword>
<dbReference type="RefSeq" id="WP_201428882.1">
    <property type="nucleotide sequence ID" value="NZ_JAEQMG010000187.1"/>
</dbReference>
<dbReference type="EMBL" id="JAEQMG010000187">
    <property type="protein sequence ID" value="MBK6090210.1"/>
    <property type="molecule type" value="Genomic_DNA"/>
</dbReference>
<proteinExistence type="predicted"/>
<dbReference type="Proteomes" id="UP000633365">
    <property type="component" value="Unassembled WGS sequence"/>
</dbReference>
<comment type="caution">
    <text evidence="3">The sequence shown here is derived from an EMBL/GenBank/DDBJ whole genome shotgun (WGS) entry which is preliminary data.</text>
</comment>
<evidence type="ECO:0000259" key="2">
    <source>
        <dbReference type="PROSITE" id="PS50943"/>
    </source>
</evidence>
<dbReference type="PROSITE" id="PS50943">
    <property type="entry name" value="HTH_CROC1"/>
    <property type="match status" value="1"/>
</dbReference>
<evidence type="ECO:0000313" key="4">
    <source>
        <dbReference type="Proteomes" id="UP000633365"/>
    </source>
</evidence>
<dbReference type="SUPFAM" id="SSF47413">
    <property type="entry name" value="lambda repressor-like DNA-binding domains"/>
    <property type="match status" value="1"/>
</dbReference>
<dbReference type="GO" id="GO:0003700">
    <property type="term" value="F:DNA-binding transcription factor activity"/>
    <property type="evidence" value="ECO:0007669"/>
    <property type="project" value="TreeGrafter"/>
</dbReference>
<dbReference type="Pfam" id="PF01381">
    <property type="entry name" value="HTH_3"/>
    <property type="match status" value="1"/>
</dbReference>
<dbReference type="SMART" id="SM00530">
    <property type="entry name" value="HTH_XRE"/>
    <property type="match status" value="1"/>
</dbReference>
<evidence type="ECO:0000256" key="1">
    <source>
        <dbReference type="ARBA" id="ARBA00023125"/>
    </source>
</evidence>
<protein>
    <submittedName>
        <fullName evidence="3">Helix-turn-helix transcriptional regulator</fullName>
    </submittedName>
</protein>
<sequence length="102" mass="11495">MDATEKIKQLLKQRGWSAYRLAKESDLSDSTIANIIKRNAVPSVTTLESICKGFGITMSQFFADGELIEVNDKTRDLLDCWSALSEEQRDAALILLKKMNQK</sequence>
<reference evidence="3" key="1">
    <citation type="submission" date="2021-01" db="EMBL/GenBank/DDBJ databases">
        <title>Genome public.</title>
        <authorList>
            <person name="Liu C."/>
            <person name="Sun Q."/>
        </authorList>
    </citation>
    <scope>NUCLEOTIDE SEQUENCE</scope>
    <source>
        <strain evidence="3">M6</strain>
    </source>
</reference>
<dbReference type="AlphaFoldDB" id="A0A935C4F7"/>
<keyword evidence="4" id="KW-1185">Reference proteome</keyword>
<dbReference type="Gene3D" id="1.10.260.40">
    <property type="entry name" value="lambda repressor-like DNA-binding domains"/>
    <property type="match status" value="1"/>
</dbReference>
<accession>A0A935C4F7</accession>
<dbReference type="GO" id="GO:0005829">
    <property type="term" value="C:cytosol"/>
    <property type="evidence" value="ECO:0007669"/>
    <property type="project" value="TreeGrafter"/>
</dbReference>
<dbReference type="GO" id="GO:0003677">
    <property type="term" value="F:DNA binding"/>
    <property type="evidence" value="ECO:0007669"/>
    <property type="project" value="UniProtKB-KW"/>
</dbReference>
<dbReference type="InterPro" id="IPR001387">
    <property type="entry name" value="Cro/C1-type_HTH"/>
</dbReference>
<name>A0A935C4F7_9FIRM</name>
<evidence type="ECO:0000313" key="3">
    <source>
        <dbReference type="EMBL" id="MBK6090210.1"/>
    </source>
</evidence>
<dbReference type="InterPro" id="IPR010982">
    <property type="entry name" value="Lambda_DNA-bd_dom_sf"/>
</dbReference>
<organism evidence="3 4">
    <name type="scientific">Ruminococcus difficilis</name>
    <dbReference type="NCBI Taxonomy" id="2763069"/>
    <lineage>
        <taxon>Bacteria</taxon>
        <taxon>Bacillati</taxon>
        <taxon>Bacillota</taxon>
        <taxon>Clostridia</taxon>
        <taxon>Eubacteriales</taxon>
        <taxon>Oscillospiraceae</taxon>
        <taxon>Ruminococcus</taxon>
    </lineage>
</organism>
<dbReference type="PANTHER" id="PTHR46797:SF1">
    <property type="entry name" value="METHYLPHOSPHONATE SYNTHASE"/>
    <property type="match status" value="1"/>
</dbReference>
<feature type="domain" description="HTH cro/C1-type" evidence="2">
    <location>
        <begin position="7"/>
        <end position="61"/>
    </location>
</feature>
<dbReference type="CDD" id="cd00093">
    <property type="entry name" value="HTH_XRE"/>
    <property type="match status" value="1"/>
</dbReference>
<dbReference type="PANTHER" id="PTHR46797">
    <property type="entry name" value="HTH-TYPE TRANSCRIPTIONAL REGULATOR"/>
    <property type="match status" value="1"/>
</dbReference>
<gene>
    <name evidence="3" type="ORF">JKK62_16430</name>
</gene>